<keyword evidence="7" id="KW-0227">DNA damage</keyword>
<dbReference type="InterPro" id="IPR004170">
    <property type="entry name" value="WWE_dom"/>
</dbReference>
<dbReference type="SMART" id="SM00119">
    <property type="entry name" value="HECTc"/>
    <property type="match status" value="1"/>
</dbReference>
<keyword evidence="6 12" id="KW-0808">Transferase</keyword>
<feature type="compositionally biased region" description="Low complexity" evidence="13">
    <location>
        <begin position="1940"/>
        <end position="1954"/>
    </location>
</feature>
<dbReference type="Gene3D" id="3.30.2410.10">
    <property type="entry name" value="Hect, E3 ligase catalytic domain"/>
    <property type="match status" value="1"/>
</dbReference>
<dbReference type="Pfam" id="PF02825">
    <property type="entry name" value="WWE"/>
    <property type="match status" value="1"/>
</dbReference>
<dbReference type="Pfam" id="PF00632">
    <property type="entry name" value="HECT"/>
    <property type="match status" value="1"/>
</dbReference>
<dbReference type="EMBL" id="JAIFTH010000421">
    <property type="protein sequence ID" value="KAG9509563.1"/>
    <property type="molecule type" value="Genomic_DNA"/>
</dbReference>
<dbReference type="InterPro" id="IPR037197">
    <property type="entry name" value="WWE_dom_sf"/>
</dbReference>
<accession>A0ABQ7S884</accession>
<evidence type="ECO:0000256" key="1">
    <source>
        <dbReference type="ARBA" id="ARBA00000885"/>
    </source>
</evidence>
<evidence type="ECO:0000259" key="15">
    <source>
        <dbReference type="PROSITE" id="PS50918"/>
    </source>
</evidence>
<feature type="compositionally biased region" description="Low complexity" evidence="13">
    <location>
        <begin position="979"/>
        <end position="992"/>
    </location>
</feature>
<keyword evidence="17" id="KW-1185">Reference proteome</keyword>
<evidence type="ECO:0000256" key="8">
    <source>
        <dbReference type="ARBA" id="ARBA00022786"/>
    </source>
</evidence>
<feature type="compositionally biased region" description="Low complexity" evidence="13">
    <location>
        <begin position="1176"/>
        <end position="1196"/>
    </location>
</feature>
<feature type="compositionally biased region" description="Polar residues" evidence="13">
    <location>
        <begin position="2071"/>
        <end position="2084"/>
    </location>
</feature>
<feature type="region of interest" description="Disordered" evidence="13">
    <location>
        <begin position="217"/>
        <end position="278"/>
    </location>
</feature>
<dbReference type="Gene3D" id="3.30.720.50">
    <property type="match status" value="1"/>
</dbReference>
<feature type="compositionally biased region" description="Basic residues" evidence="13">
    <location>
        <begin position="1"/>
        <end position="14"/>
    </location>
</feature>
<feature type="region of interest" description="Disordered" evidence="13">
    <location>
        <begin position="2066"/>
        <end position="2112"/>
    </location>
</feature>
<dbReference type="Gene3D" id="1.25.10.10">
    <property type="entry name" value="Leucine-rich Repeat Variant"/>
    <property type="match status" value="1"/>
</dbReference>
<feature type="compositionally biased region" description="Polar residues" evidence="13">
    <location>
        <begin position="2094"/>
        <end position="2105"/>
    </location>
</feature>
<feature type="region of interest" description="Disordered" evidence="13">
    <location>
        <begin position="1"/>
        <end position="191"/>
    </location>
</feature>
<dbReference type="InterPro" id="IPR045322">
    <property type="entry name" value="HECTD1/TRIP12-like"/>
</dbReference>
<feature type="compositionally biased region" description="Polar residues" evidence="13">
    <location>
        <begin position="53"/>
        <end position="70"/>
    </location>
</feature>
<comment type="pathway">
    <text evidence="3 12">Protein modification; protein ubiquitination.</text>
</comment>
<evidence type="ECO:0000256" key="13">
    <source>
        <dbReference type="SAM" id="MobiDB-lite"/>
    </source>
</evidence>
<dbReference type="InterPro" id="IPR011989">
    <property type="entry name" value="ARM-like"/>
</dbReference>
<feature type="active site" description="Glycyl thioester intermediate" evidence="11">
    <location>
        <position position="2301"/>
    </location>
</feature>
<feature type="compositionally biased region" description="Polar residues" evidence="13">
    <location>
        <begin position="1205"/>
        <end position="1232"/>
    </location>
</feature>
<evidence type="ECO:0000256" key="5">
    <source>
        <dbReference type="ARBA" id="ARBA00022553"/>
    </source>
</evidence>
<feature type="compositionally biased region" description="Low complexity" evidence="13">
    <location>
        <begin position="39"/>
        <end position="50"/>
    </location>
</feature>
<comment type="caution">
    <text evidence="16">The sequence shown here is derived from an EMBL/GenBank/DDBJ whole genome shotgun (WGS) entry which is preliminary data.</text>
</comment>
<dbReference type="PROSITE" id="PS50237">
    <property type="entry name" value="HECT"/>
    <property type="match status" value="1"/>
</dbReference>
<gene>
    <name evidence="16" type="primary">Trip12</name>
    <name evidence="16" type="ORF">GZH46_01913</name>
</gene>
<dbReference type="Gene3D" id="3.90.1750.10">
    <property type="entry name" value="Hect, E3 ligase catalytic domains"/>
    <property type="match status" value="2"/>
</dbReference>
<evidence type="ECO:0000313" key="17">
    <source>
        <dbReference type="Proteomes" id="UP000825002"/>
    </source>
</evidence>
<feature type="region of interest" description="Disordered" evidence="13">
    <location>
        <begin position="936"/>
        <end position="1023"/>
    </location>
</feature>
<dbReference type="InterPro" id="IPR016024">
    <property type="entry name" value="ARM-type_fold"/>
</dbReference>
<evidence type="ECO:0000256" key="11">
    <source>
        <dbReference type="PROSITE-ProRule" id="PRU00104"/>
    </source>
</evidence>
<feature type="region of interest" description="Disordered" evidence="13">
    <location>
        <begin position="1940"/>
        <end position="1962"/>
    </location>
</feature>
<evidence type="ECO:0000256" key="10">
    <source>
        <dbReference type="ARBA" id="ARBA00023242"/>
    </source>
</evidence>
<feature type="compositionally biased region" description="Low complexity" evidence="13">
    <location>
        <begin position="130"/>
        <end position="142"/>
    </location>
</feature>
<comment type="similarity">
    <text evidence="4 12">Belongs to the UPL family. K-HECT subfamily.</text>
</comment>
<dbReference type="PANTHER" id="PTHR45670:SF13">
    <property type="entry name" value="E3 UBIQUITIN-PROTEIN LIGASE TRIP12"/>
    <property type="match status" value="1"/>
</dbReference>
<feature type="domain" description="WWE" evidence="15">
    <location>
        <begin position="688"/>
        <end position="765"/>
    </location>
</feature>
<dbReference type="SUPFAM" id="SSF56204">
    <property type="entry name" value="Hect, E3 ligase catalytic domain"/>
    <property type="match status" value="1"/>
</dbReference>
<feature type="domain" description="HECT" evidence="14">
    <location>
        <begin position="1946"/>
        <end position="2334"/>
    </location>
</feature>
<evidence type="ECO:0000256" key="2">
    <source>
        <dbReference type="ARBA" id="ARBA00004642"/>
    </source>
</evidence>
<keyword evidence="10" id="KW-0539">Nucleus</keyword>
<dbReference type="Proteomes" id="UP000825002">
    <property type="component" value="Unassembled WGS sequence"/>
</dbReference>
<dbReference type="PROSITE" id="PS50918">
    <property type="entry name" value="WWE"/>
    <property type="match status" value="1"/>
</dbReference>
<proteinExistence type="inferred from homology"/>
<feature type="compositionally biased region" description="Low complexity" evidence="13">
    <location>
        <begin position="611"/>
        <end position="644"/>
    </location>
</feature>
<feature type="region of interest" description="Disordered" evidence="13">
    <location>
        <begin position="1124"/>
        <end position="1234"/>
    </location>
</feature>
<feature type="region of interest" description="Disordered" evidence="13">
    <location>
        <begin position="1571"/>
        <end position="1674"/>
    </location>
</feature>
<feature type="compositionally biased region" description="Polar residues" evidence="13">
    <location>
        <begin position="103"/>
        <end position="129"/>
    </location>
</feature>
<feature type="compositionally biased region" description="Polar residues" evidence="13">
    <location>
        <begin position="1572"/>
        <end position="1585"/>
    </location>
</feature>
<feature type="compositionally biased region" description="Low complexity" evidence="13">
    <location>
        <begin position="1625"/>
        <end position="1645"/>
    </location>
</feature>
<dbReference type="Gene3D" id="3.30.2160.10">
    <property type="entry name" value="Hect, E3 ligase catalytic domain"/>
    <property type="match status" value="1"/>
</dbReference>
<dbReference type="SMART" id="SM00678">
    <property type="entry name" value="WWE"/>
    <property type="match status" value="1"/>
</dbReference>
<evidence type="ECO:0000256" key="6">
    <source>
        <dbReference type="ARBA" id="ARBA00022679"/>
    </source>
</evidence>
<dbReference type="InterPro" id="IPR018123">
    <property type="entry name" value="WWE-dom_subgr"/>
</dbReference>
<feature type="compositionally biased region" description="Polar residues" evidence="13">
    <location>
        <begin position="1126"/>
        <end position="1143"/>
    </location>
</feature>
<evidence type="ECO:0000313" key="16">
    <source>
        <dbReference type="EMBL" id="KAG9509563.1"/>
    </source>
</evidence>
<dbReference type="InterPro" id="IPR000569">
    <property type="entry name" value="HECT_dom"/>
</dbReference>
<keyword evidence="5" id="KW-0597">Phosphoprotein</keyword>
<evidence type="ECO:0000256" key="9">
    <source>
        <dbReference type="ARBA" id="ARBA00023204"/>
    </source>
</evidence>
<feature type="compositionally biased region" description="Polar residues" evidence="13">
    <location>
        <begin position="936"/>
        <end position="952"/>
    </location>
</feature>
<evidence type="ECO:0000256" key="12">
    <source>
        <dbReference type="RuleBase" id="RU369009"/>
    </source>
</evidence>
<dbReference type="InterPro" id="IPR057948">
    <property type="entry name" value="TPR_TRIP12_N"/>
</dbReference>
<reference evidence="16 17" key="1">
    <citation type="submission" date="2020-10" db="EMBL/GenBank/DDBJ databases">
        <authorList>
            <person name="Klimov P.B."/>
            <person name="Dyachkov S.M."/>
            <person name="Chetverikov P.E."/>
        </authorList>
    </citation>
    <scope>NUCLEOTIDE SEQUENCE [LARGE SCALE GENOMIC DNA]</scope>
    <source>
        <strain evidence="16">BMOC 18-1129-001#AD2665</strain>
        <tissue evidence="16">Entire mites</tissue>
    </source>
</reference>
<organism evidence="16 17">
    <name type="scientific">Fragariocoptes setiger</name>
    <dbReference type="NCBI Taxonomy" id="1670756"/>
    <lineage>
        <taxon>Eukaryota</taxon>
        <taxon>Metazoa</taxon>
        <taxon>Ecdysozoa</taxon>
        <taxon>Arthropoda</taxon>
        <taxon>Chelicerata</taxon>
        <taxon>Arachnida</taxon>
        <taxon>Acari</taxon>
        <taxon>Acariformes</taxon>
        <taxon>Trombidiformes</taxon>
        <taxon>Prostigmata</taxon>
        <taxon>Eupodina</taxon>
        <taxon>Eriophyoidea</taxon>
        <taxon>Phytoptidae</taxon>
        <taxon>Fragariocoptes</taxon>
    </lineage>
</organism>
<feature type="compositionally biased region" description="Low complexity" evidence="13">
    <location>
        <begin position="222"/>
        <end position="278"/>
    </location>
</feature>
<dbReference type="EC" id="2.3.2.26" evidence="12"/>
<evidence type="ECO:0000256" key="7">
    <source>
        <dbReference type="ARBA" id="ARBA00022763"/>
    </source>
</evidence>
<evidence type="ECO:0000256" key="3">
    <source>
        <dbReference type="ARBA" id="ARBA00004906"/>
    </source>
</evidence>
<name>A0ABQ7S884_9ACAR</name>
<feature type="compositionally biased region" description="Polar residues" evidence="13">
    <location>
        <begin position="143"/>
        <end position="174"/>
    </location>
</feature>
<protein>
    <recommendedName>
        <fullName evidence="12">E3 ubiquitin-protein ligase</fullName>
        <ecNumber evidence="12">2.3.2.26</ecNumber>
    </recommendedName>
</protein>
<keyword evidence="9" id="KW-0234">DNA repair</keyword>
<dbReference type="SUPFAM" id="SSF48371">
    <property type="entry name" value="ARM repeat"/>
    <property type="match status" value="1"/>
</dbReference>
<feature type="compositionally biased region" description="Low complexity" evidence="13">
    <location>
        <begin position="18"/>
        <end position="29"/>
    </location>
</feature>
<dbReference type="PANTHER" id="PTHR45670">
    <property type="entry name" value="E3 UBIQUITIN-PROTEIN LIGASE TRIP12"/>
    <property type="match status" value="1"/>
</dbReference>
<dbReference type="CDD" id="cd00078">
    <property type="entry name" value="HECTc"/>
    <property type="match status" value="1"/>
</dbReference>
<comment type="subcellular location">
    <subcellularLocation>
        <location evidence="2">Nucleus</location>
        <location evidence="2">Nucleoplasm</location>
    </subcellularLocation>
</comment>
<dbReference type="InterPro" id="IPR035983">
    <property type="entry name" value="Hect_E3_ubiquitin_ligase"/>
</dbReference>
<comment type="catalytic activity">
    <reaction evidence="1 12">
        <text>S-ubiquitinyl-[E2 ubiquitin-conjugating enzyme]-L-cysteine + [acceptor protein]-L-lysine = [E2 ubiquitin-conjugating enzyme]-L-cysteine + N(6)-ubiquitinyl-[acceptor protein]-L-lysine.</text>
        <dbReference type="EC" id="2.3.2.26"/>
    </reaction>
</comment>
<feature type="compositionally biased region" description="Polar residues" evidence="13">
    <location>
        <begin position="1651"/>
        <end position="1672"/>
    </location>
</feature>
<dbReference type="Pfam" id="PF25579">
    <property type="entry name" value="TPR_TRIP12_N"/>
    <property type="match status" value="1"/>
</dbReference>
<evidence type="ECO:0000259" key="14">
    <source>
        <dbReference type="PROSITE" id="PS50237"/>
    </source>
</evidence>
<evidence type="ECO:0000256" key="4">
    <source>
        <dbReference type="ARBA" id="ARBA00006331"/>
    </source>
</evidence>
<keyword evidence="8 11" id="KW-0833">Ubl conjugation pathway</keyword>
<sequence>MIVTRSRSRSRALRRQSSDSQQQQQPQPQQHRDHQNIEQQPQQQSHQQHPTIPRTSSNTLSSSTGQTSSAIEPPRKRSRAHQGAASGRSRHQRGTSGMDAIDNSASSVSNSLLTHNNTQQANPPSGTNKPSSVAASSSSAPSTTHYNSSNNQAPDAASSSQIQNPITNDPSTNLAKPATGYSGGHSVQSSCSVTPNTVNNYAPYAAHIAPNFGAQTGANSWSSPPTAASTSDMNYQASSSNSGASHKSNSKSSSHPPTSAMSSSAASSSSSASAPSNMSAMPSFSAVSMVAGDNDSDEVEMGRLQALLESRGVPSHLLGALGPRMQTLLHRTIGSGTSSKAHQLVQGLQAHGDEGQQLQAVMEMCQLLVMGNEDTLAGFPVKLAVPSLIQLLNMEHNFDIMNHACRALSYMMESLPRSSSVVVEAVPSFLEKLQSIQCMDVAEQSLTALETLSRRHSKAILHARGVSACLTYLDFFSINAQRSALTIAANCCQNLTSEEFPHIQESLPTLSTHLTHTDKKSVESICLAFSRMVEYYQNDPAILMEVAGNNLLVNIGQLLLATPPIISTNTFVMIIRMLAIMCQSCPELAVQLLNSDIIATLGYLLVGSSTSPATSNANNSSVSLDTTTSSTESSNTTNVTSSSVKAVHHDTEHIELIPRSAQELYEITSLIAELMPLLPNDGIFAIDQLITREGPNQQESVVWQWKDDRGTWHRYNYIDNKVIDSAHRAGDEEVSLVTMGRTYSIDFTSMQQINEDTGMSRPIQRRMNTQSINSGQEANNHRSAIRKNDPRVAIIEKNPAILQNFVRSLFGILHEIYSSSAGPSVRYKCLRAMLRIIYYTPAEMLRTLLKNHPVSSHIATMLASPDQKIVVGAIQMAIVLMDKLPDVFAVYFRREGVMHQFRKIAIEHCMHHNQSSSTNDSGTVLEPIGMPKHSISANSPGCFTGNMQTPHSSFGGKTVVSPDQSTETKPGASSFEPISHCSSSGQSSQPSSRPHKRSSSLIDRQDPSAGFPSNHYRTPNVPSVDVGYAETRAHSSSNRHIVTPNIPIYETSLDLAYRPTTHHRHSVALHHGHSEADESICLGSAGPHHVTSVAATSHLSSSLPASSGPAAHFMPVPHLEAGLVGHQQQPTSSVTPPGGSLSTRSRHKAGSSGSSFSSRHILANLHPARWGRWGNRAPSSSSSAPGGPSTSRGTSGMPAHGSVVSGLNTPCSLSSSMCASTPGQRASNANSNTKERIREWVMKQASVFEDRYATQSSSSINESVASIDSQDPHPAMDTLNRLTSALEILDDPKSTIEALQRVKSVLVDSDISSFELIHSGLVSKLTRFLSAPDHKTGSNTDLQHTDIDGIDGRDNRIRAFLSVFLSLPKDPRQLLLIYNEQDLNMNTGPLLALTNKLNACISQLEQFPVRVHDLVGVGNGNVRGTSALKFFNTHQLKCNLQRHPQCNSLRQWRGGPVKIDPLAVVQAIEKYLIIRGYAKIRDSADNSDDNNSDDELDDSMVMMAQPQGRHRLQLLIGDHVLPYNMTVYQAVRQFTSLGHNLDGFEIDEAELPVIGNSNMWTETHTIYFRPYTESSNVGPSPSNIGTIDYTMGPNSSPHVHLSKRNNEVSGSNSSALPHDPRDARSTSGRQQESSSSSQAVPSSSSIAVTGRRSSTRTCANNSSSASNYQRNPVTRKKDELWAEGKVPQVASPVDQYLMIKLPPSVTIQDPSIEIIVLLRAVFGLSRHWYWFYRDYLSFVPRPAIPATEFINTKLLAKVTRQLQDPLLIMTGNLPSWLTQLAGSCPFLIPFESRQLLFYVTCFDRDRALHRLLESAPELSNNDERVAPRLDRRRKTVSRDDLFRQAETILNELTNSKTVLDIQYENEVGTGLGPTLEFYALVSHEMQRADLDMWRGEEFPASPANILSDPLGANIKDMIASASKISANLDQDDSIHARHNITNNNDLSASNNNPNQKVSPPKAANVHSSEKTYMYSPNGLFPAPIARNAKLGNVSRIRNRFRLLGKFMAKALMDSRMIDIPLSLPFYKWLLSQEQDMDLFDMARIDPTLSRTLFQMQRIAKLRDLMNEAKESSSAQSGGSGVTRSGRQKNDVKAPNQQTYATSSTHPGHLASETPINIMPETLTLDGCPIEDLNLDFTLPGYSTIELRKGGKDIVTKLENVDQYVRLLRHWTLSEGVRRQMEAFRLGFESIFPINHLKVFFPEELDALFCGSGYQNWDVKMLMDSCKTDHGFTHDSIQIKYLFEILSSYNQDEQRKFLQFITGSPRLPYGGLRSLTPALTIVRKTLEPGENPDDFLPSVMTCVNYLKLPEYSSCEIMREKLRISANEGRNSFHLS</sequence>
<feature type="region of interest" description="Disordered" evidence="13">
    <location>
        <begin position="611"/>
        <end position="646"/>
    </location>
</feature>
<dbReference type="SUPFAM" id="SSF117839">
    <property type="entry name" value="WWE domain"/>
    <property type="match status" value="1"/>
</dbReference>